<evidence type="ECO:0000256" key="1">
    <source>
        <dbReference type="SAM" id="MobiDB-lite"/>
    </source>
</evidence>
<proteinExistence type="predicted"/>
<evidence type="ECO:0000313" key="2">
    <source>
        <dbReference type="Proteomes" id="UP000046395"/>
    </source>
</evidence>
<accession>A0A5S6QD12</accession>
<dbReference type="Proteomes" id="UP000046395">
    <property type="component" value="Unassembled WGS sequence"/>
</dbReference>
<protein>
    <submittedName>
        <fullName evidence="3">Uncharacterized protein</fullName>
    </submittedName>
</protein>
<reference evidence="3" key="1">
    <citation type="submission" date="2019-12" db="UniProtKB">
        <authorList>
            <consortium name="WormBaseParasite"/>
        </authorList>
    </citation>
    <scope>IDENTIFICATION</scope>
</reference>
<feature type="region of interest" description="Disordered" evidence="1">
    <location>
        <begin position="106"/>
        <end position="133"/>
    </location>
</feature>
<dbReference type="AlphaFoldDB" id="A0A5S6QD12"/>
<keyword evidence="2" id="KW-1185">Reference proteome</keyword>
<organism evidence="2 3">
    <name type="scientific">Trichuris muris</name>
    <name type="common">Mouse whipworm</name>
    <dbReference type="NCBI Taxonomy" id="70415"/>
    <lineage>
        <taxon>Eukaryota</taxon>
        <taxon>Metazoa</taxon>
        <taxon>Ecdysozoa</taxon>
        <taxon>Nematoda</taxon>
        <taxon>Enoplea</taxon>
        <taxon>Dorylaimia</taxon>
        <taxon>Trichinellida</taxon>
        <taxon>Trichuridae</taxon>
        <taxon>Trichuris</taxon>
    </lineage>
</organism>
<sequence>MPKRKANGRLGKIRAFTLVTFGRSDFSRTKFGPQCVIAYSDVSARRRRQVARLGRESRSIIACGGQWATYRLAPVARDINMTVQPAGAASPGGTVARREACKQGATISACDGTPPKGESQSQKGRKALELNYG</sequence>
<evidence type="ECO:0000313" key="3">
    <source>
        <dbReference type="WBParaSite" id="TMUE_1000004827.1"/>
    </source>
</evidence>
<dbReference type="WBParaSite" id="TMUE_1000004827.1">
    <property type="protein sequence ID" value="TMUE_1000004827.1"/>
    <property type="gene ID" value="WBGene00299116"/>
</dbReference>
<name>A0A5S6QD12_TRIMR</name>